<reference evidence="3" key="2">
    <citation type="submission" date="2020-11" db="EMBL/GenBank/DDBJ databases">
        <authorList>
            <person name="McCartney M.A."/>
            <person name="Auch B."/>
            <person name="Kono T."/>
            <person name="Mallez S."/>
            <person name="Becker A."/>
            <person name="Gohl D.M."/>
            <person name="Silverstein K.A.T."/>
            <person name="Koren S."/>
            <person name="Bechman K.B."/>
            <person name="Herman A."/>
            <person name="Abrahante J.E."/>
            <person name="Garbe J."/>
        </authorList>
    </citation>
    <scope>NUCLEOTIDE SEQUENCE</scope>
    <source>
        <strain evidence="3">Duluth1</strain>
        <tissue evidence="3">Whole animal</tissue>
    </source>
</reference>
<evidence type="ECO:0000256" key="2">
    <source>
        <dbReference type="SAM" id="SignalP"/>
    </source>
</evidence>
<dbReference type="Proteomes" id="UP000828390">
    <property type="component" value="Unassembled WGS sequence"/>
</dbReference>
<evidence type="ECO:0000313" key="3">
    <source>
        <dbReference type="EMBL" id="KAH3828899.1"/>
    </source>
</evidence>
<feature type="transmembrane region" description="Helical" evidence="1">
    <location>
        <begin position="69"/>
        <end position="88"/>
    </location>
</feature>
<evidence type="ECO:0000256" key="1">
    <source>
        <dbReference type="SAM" id="Phobius"/>
    </source>
</evidence>
<proteinExistence type="predicted"/>
<evidence type="ECO:0000313" key="4">
    <source>
        <dbReference type="Proteomes" id="UP000828390"/>
    </source>
</evidence>
<protein>
    <submittedName>
        <fullName evidence="3">Uncharacterized protein</fullName>
    </submittedName>
</protein>
<feature type="signal peptide" evidence="2">
    <location>
        <begin position="1"/>
        <end position="22"/>
    </location>
</feature>
<name>A0A9D4H8K4_DREPO</name>
<keyword evidence="2" id="KW-0732">Signal</keyword>
<sequence>MKMKVMAILLFVFALNMLEVQCQDAMMNYLLMSRLMGGNSGSGGGRSSTAGQTQAASSNPLMGLMSTSGAGGMSGMPMMAAMGGGMMGDSFMQMMMCRSLPPQLSNFCMMEAMA</sequence>
<dbReference type="AlphaFoldDB" id="A0A9D4H8K4"/>
<dbReference type="EMBL" id="JAIWYP010000005">
    <property type="protein sequence ID" value="KAH3828899.1"/>
    <property type="molecule type" value="Genomic_DNA"/>
</dbReference>
<keyword evidence="1" id="KW-1133">Transmembrane helix</keyword>
<comment type="caution">
    <text evidence="3">The sequence shown here is derived from an EMBL/GenBank/DDBJ whole genome shotgun (WGS) entry which is preliminary data.</text>
</comment>
<feature type="chain" id="PRO_5039615951" evidence="2">
    <location>
        <begin position="23"/>
        <end position="114"/>
    </location>
</feature>
<gene>
    <name evidence="3" type="ORF">DPMN_130884</name>
</gene>
<accession>A0A9D4H8K4</accession>
<keyword evidence="1" id="KW-0812">Transmembrane</keyword>
<reference evidence="3" key="1">
    <citation type="journal article" date="2019" name="bioRxiv">
        <title>The Genome of the Zebra Mussel, Dreissena polymorpha: A Resource for Invasive Species Research.</title>
        <authorList>
            <person name="McCartney M.A."/>
            <person name="Auch B."/>
            <person name="Kono T."/>
            <person name="Mallez S."/>
            <person name="Zhang Y."/>
            <person name="Obille A."/>
            <person name="Becker A."/>
            <person name="Abrahante J.E."/>
            <person name="Garbe J."/>
            <person name="Badalamenti J.P."/>
            <person name="Herman A."/>
            <person name="Mangelson H."/>
            <person name="Liachko I."/>
            <person name="Sullivan S."/>
            <person name="Sone E.D."/>
            <person name="Koren S."/>
            <person name="Silverstein K.A.T."/>
            <person name="Beckman K.B."/>
            <person name="Gohl D.M."/>
        </authorList>
    </citation>
    <scope>NUCLEOTIDE SEQUENCE</scope>
    <source>
        <strain evidence="3">Duluth1</strain>
        <tissue evidence="3">Whole animal</tissue>
    </source>
</reference>
<keyword evidence="1" id="KW-0472">Membrane</keyword>
<keyword evidence="4" id="KW-1185">Reference proteome</keyword>
<organism evidence="3 4">
    <name type="scientific">Dreissena polymorpha</name>
    <name type="common">Zebra mussel</name>
    <name type="synonym">Mytilus polymorpha</name>
    <dbReference type="NCBI Taxonomy" id="45954"/>
    <lineage>
        <taxon>Eukaryota</taxon>
        <taxon>Metazoa</taxon>
        <taxon>Spiralia</taxon>
        <taxon>Lophotrochozoa</taxon>
        <taxon>Mollusca</taxon>
        <taxon>Bivalvia</taxon>
        <taxon>Autobranchia</taxon>
        <taxon>Heteroconchia</taxon>
        <taxon>Euheterodonta</taxon>
        <taxon>Imparidentia</taxon>
        <taxon>Neoheterodontei</taxon>
        <taxon>Myida</taxon>
        <taxon>Dreissenoidea</taxon>
        <taxon>Dreissenidae</taxon>
        <taxon>Dreissena</taxon>
    </lineage>
</organism>